<keyword evidence="3" id="KW-1185">Reference proteome</keyword>
<proteinExistence type="predicted"/>
<dbReference type="InterPro" id="IPR015168">
    <property type="entry name" value="SsuA/THI5"/>
</dbReference>
<sequence>MTIRIGYFPNNNSLFVLRHNGLLEPHLRDVEWVDLRELPAPPRADPRTGLPTLHSDWLFAEGGYDFIGTGFTPPITGLGQGRDLVYVGISGPRVENGRLVSPANSGIRTIADLRGKRIGIAHGSWQTTLALLALDRAGLRWSDIVPVDIDVNDGGAALLRGDIDAWVGAYPALAEVEATTQVHTLIDTDGLFSHPSLWFVRREFAENHRPELEAIVTALQESDAWIAANPRAAARFFVEDAERRGGTADLDRWEAALRGRPFGIGPVTDEFLDEQQRCADLLHDNGLLPRTVDVRDAVLPWIGEAVTTPRPITAAEAR</sequence>
<dbReference type="Pfam" id="PF09084">
    <property type="entry name" value="NMT1"/>
    <property type="match status" value="1"/>
</dbReference>
<evidence type="ECO:0000313" key="3">
    <source>
        <dbReference type="Proteomes" id="UP001611494"/>
    </source>
</evidence>
<comment type="caution">
    <text evidence="2">The sequence shown here is derived from an EMBL/GenBank/DDBJ whole genome shotgun (WGS) entry which is preliminary data.</text>
</comment>
<dbReference type="EMBL" id="JBIRYL010000001">
    <property type="protein sequence ID" value="MFI2228739.1"/>
    <property type="molecule type" value="Genomic_DNA"/>
</dbReference>
<reference evidence="2 3" key="1">
    <citation type="submission" date="2024-10" db="EMBL/GenBank/DDBJ databases">
        <title>The Natural Products Discovery Center: Release of the First 8490 Sequenced Strains for Exploring Actinobacteria Biosynthetic Diversity.</title>
        <authorList>
            <person name="Kalkreuter E."/>
            <person name="Kautsar S.A."/>
            <person name="Yang D."/>
            <person name="Bader C.D."/>
            <person name="Teijaro C.N."/>
            <person name="Fluegel L."/>
            <person name="Davis C.M."/>
            <person name="Simpson J.R."/>
            <person name="Lauterbach L."/>
            <person name="Steele A.D."/>
            <person name="Gui C."/>
            <person name="Meng S."/>
            <person name="Li G."/>
            <person name="Viehrig K."/>
            <person name="Ye F."/>
            <person name="Su P."/>
            <person name="Kiefer A.F."/>
            <person name="Nichols A."/>
            <person name="Cepeda A.J."/>
            <person name="Yan W."/>
            <person name="Fan B."/>
            <person name="Jiang Y."/>
            <person name="Adhikari A."/>
            <person name="Zheng C.-J."/>
            <person name="Schuster L."/>
            <person name="Cowan T.M."/>
            <person name="Smanski M.J."/>
            <person name="Chevrette M.G."/>
            <person name="De Carvalho L.P.S."/>
            <person name="Shen B."/>
        </authorList>
    </citation>
    <scope>NUCLEOTIDE SEQUENCE [LARGE SCALE GENOMIC DNA]</scope>
    <source>
        <strain evidence="2 3">NPDC019377</strain>
    </source>
</reference>
<accession>A0ABW7VRI8</accession>
<evidence type="ECO:0000259" key="1">
    <source>
        <dbReference type="Pfam" id="PF09084"/>
    </source>
</evidence>
<organism evidence="2 3">
    <name type="scientific">Nocardia testacea</name>
    <dbReference type="NCBI Taxonomy" id="248551"/>
    <lineage>
        <taxon>Bacteria</taxon>
        <taxon>Bacillati</taxon>
        <taxon>Actinomycetota</taxon>
        <taxon>Actinomycetes</taxon>
        <taxon>Mycobacteriales</taxon>
        <taxon>Nocardiaceae</taxon>
        <taxon>Nocardia</taxon>
    </lineage>
</organism>
<dbReference type="PANTHER" id="PTHR30024">
    <property type="entry name" value="ALIPHATIC SULFONATES-BINDING PROTEIN-RELATED"/>
    <property type="match status" value="1"/>
</dbReference>
<dbReference type="RefSeq" id="WP_397059127.1">
    <property type="nucleotide sequence ID" value="NZ_JBIRYL010000001.1"/>
</dbReference>
<dbReference type="SUPFAM" id="SSF53850">
    <property type="entry name" value="Periplasmic binding protein-like II"/>
    <property type="match status" value="1"/>
</dbReference>
<dbReference type="Proteomes" id="UP001611494">
    <property type="component" value="Unassembled WGS sequence"/>
</dbReference>
<evidence type="ECO:0000313" key="2">
    <source>
        <dbReference type="EMBL" id="MFI2228739.1"/>
    </source>
</evidence>
<dbReference type="PANTHER" id="PTHR30024:SF42">
    <property type="entry name" value="ALIPHATIC SULFONATES-BINDING PROTEIN-RELATED"/>
    <property type="match status" value="1"/>
</dbReference>
<name>A0ABW7VRI8_9NOCA</name>
<gene>
    <name evidence="2" type="ORF">ACH49Z_02685</name>
</gene>
<protein>
    <submittedName>
        <fullName evidence="2">ABC transporter substrate-binding protein</fullName>
    </submittedName>
</protein>
<feature type="domain" description="SsuA/THI5-like" evidence="1">
    <location>
        <begin position="98"/>
        <end position="233"/>
    </location>
</feature>
<dbReference type="Gene3D" id="3.40.190.10">
    <property type="entry name" value="Periplasmic binding protein-like II"/>
    <property type="match status" value="2"/>
</dbReference>